<dbReference type="Gene3D" id="2.180.10.10">
    <property type="entry name" value="RHS repeat-associated core"/>
    <property type="match status" value="1"/>
</dbReference>
<sequence>MGNVRLSYFKNGTSAEVLEENNYYPFGLKHEGYNPTAGNLSYQYKYNGKELQTETGMYDYGARFW</sequence>
<protein>
    <recommendedName>
        <fullName evidence="3">Type IV secretion protein Rhs</fullName>
    </recommendedName>
</protein>
<evidence type="ECO:0000313" key="2">
    <source>
        <dbReference type="Proteomes" id="UP001500353"/>
    </source>
</evidence>
<evidence type="ECO:0008006" key="3">
    <source>
        <dbReference type="Google" id="ProtNLM"/>
    </source>
</evidence>
<reference evidence="2" key="1">
    <citation type="journal article" date="2019" name="Int. J. Syst. Evol. Microbiol.">
        <title>The Global Catalogue of Microorganisms (GCM) 10K type strain sequencing project: providing services to taxonomists for standard genome sequencing and annotation.</title>
        <authorList>
            <consortium name="The Broad Institute Genomics Platform"/>
            <consortium name="The Broad Institute Genome Sequencing Center for Infectious Disease"/>
            <person name="Wu L."/>
            <person name="Ma J."/>
        </authorList>
    </citation>
    <scope>NUCLEOTIDE SEQUENCE [LARGE SCALE GENOMIC DNA]</scope>
    <source>
        <strain evidence="2">JCM 18019</strain>
    </source>
</reference>
<proteinExistence type="predicted"/>
<gene>
    <name evidence="1" type="ORF">GCM10023210_43810</name>
</gene>
<name>A0ABP9MW73_9FLAO</name>
<evidence type="ECO:0000313" key="1">
    <source>
        <dbReference type="EMBL" id="GAA5102624.1"/>
    </source>
</evidence>
<keyword evidence="2" id="KW-1185">Reference proteome</keyword>
<comment type="caution">
    <text evidence="1">The sequence shown here is derived from an EMBL/GenBank/DDBJ whole genome shotgun (WGS) entry which is preliminary data.</text>
</comment>
<dbReference type="EMBL" id="BAABHX010000012">
    <property type="protein sequence ID" value="GAA5102624.1"/>
    <property type="molecule type" value="Genomic_DNA"/>
</dbReference>
<accession>A0ABP9MW73</accession>
<organism evidence="1 2">
    <name type="scientific">Chryseobacterium ginsengisoli</name>
    <dbReference type="NCBI Taxonomy" id="363853"/>
    <lineage>
        <taxon>Bacteria</taxon>
        <taxon>Pseudomonadati</taxon>
        <taxon>Bacteroidota</taxon>
        <taxon>Flavobacteriia</taxon>
        <taxon>Flavobacteriales</taxon>
        <taxon>Weeksellaceae</taxon>
        <taxon>Chryseobacterium group</taxon>
        <taxon>Chryseobacterium</taxon>
    </lineage>
</organism>
<dbReference type="Proteomes" id="UP001500353">
    <property type="component" value="Unassembled WGS sequence"/>
</dbReference>